<dbReference type="Proteomes" id="UP001166286">
    <property type="component" value="Unassembled WGS sequence"/>
</dbReference>
<evidence type="ECO:0000256" key="4">
    <source>
        <dbReference type="SAM" id="MobiDB-lite"/>
    </source>
</evidence>
<dbReference type="InterPro" id="IPR050302">
    <property type="entry name" value="Rab_GAP_TBC_domain"/>
</dbReference>
<dbReference type="SUPFAM" id="SSF47923">
    <property type="entry name" value="Ypt/Rab-GAP domain of gyp1p"/>
    <property type="match status" value="2"/>
</dbReference>
<feature type="compositionally biased region" description="Low complexity" evidence="4">
    <location>
        <begin position="599"/>
        <end position="615"/>
    </location>
</feature>
<feature type="compositionally biased region" description="Basic and acidic residues" evidence="4">
    <location>
        <begin position="1"/>
        <end position="12"/>
    </location>
</feature>
<feature type="coiled-coil region" evidence="3">
    <location>
        <begin position="661"/>
        <end position="734"/>
    </location>
</feature>
<gene>
    <name evidence="6" type="ORF">JMJ35_003148</name>
</gene>
<feature type="domain" description="Rab-GAP TBC" evidence="5">
    <location>
        <begin position="270"/>
        <end position="454"/>
    </location>
</feature>
<dbReference type="FunFam" id="1.10.10.750:FF:000003">
    <property type="entry name" value="GTPase activating protein (Evi5)"/>
    <property type="match status" value="1"/>
</dbReference>
<feature type="compositionally biased region" description="Low complexity" evidence="4">
    <location>
        <begin position="140"/>
        <end position="150"/>
    </location>
</feature>
<feature type="region of interest" description="Disordered" evidence="4">
    <location>
        <begin position="127"/>
        <end position="173"/>
    </location>
</feature>
<reference evidence="6" key="1">
    <citation type="submission" date="2023-03" db="EMBL/GenBank/DDBJ databases">
        <title>Complete genome of Cladonia borealis.</title>
        <authorList>
            <person name="Park H."/>
        </authorList>
    </citation>
    <scope>NUCLEOTIDE SEQUENCE</scope>
    <source>
        <strain evidence="6">ANT050790</strain>
    </source>
</reference>
<feature type="compositionally biased region" description="Polar residues" evidence="4">
    <location>
        <begin position="632"/>
        <end position="645"/>
    </location>
</feature>
<name>A0AA39R5Q1_9LECA</name>
<evidence type="ECO:0000256" key="3">
    <source>
        <dbReference type="SAM" id="Coils"/>
    </source>
</evidence>
<dbReference type="Gene3D" id="1.10.8.270">
    <property type="entry name" value="putative rabgap domain of human tbc1 domain family member 14 like domains"/>
    <property type="match status" value="1"/>
</dbReference>
<dbReference type="SMART" id="SM00164">
    <property type="entry name" value="TBC"/>
    <property type="match status" value="1"/>
</dbReference>
<feature type="region of interest" description="Disordered" evidence="4">
    <location>
        <begin position="974"/>
        <end position="995"/>
    </location>
</feature>
<protein>
    <recommendedName>
        <fullName evidence="5">Rab-GAP TBC domain-containing protein</fullName>
    </recommendedName>
</protein>
<feature type="region of interest" description="Disordered" evidence="4">
    <location>
        <begin position="568"/>
        <end position="649"/>
    </location>
</feature>
<evidence type="ECO:0000256" key="2">
    <source>
        <dbReference type="ARBA" id="ARBA00023054"/>
    </source>
</evidence>
<dbReference type="Gene3D" id="1.10.10.750">
    <property type="entry name" value="Ypt/Rab-GAP domain of gyp1p, domain 1"/>
    <property type="match status" value="1"/>
</dbReference>
<accession>A0AA39R5Q1</accession>
<feature type="compositionally biased region" description="Acidic residues" evidence="4">
    <location>
        <begin position="97"/>
        <end position="107"/>
    </location>
</feature>
<evidence type="ECO:0000313" key="6">
    <source>
        <dbReference type="EMBL" id="KAK0514531.1"/>
    </source>
</evidence>
<feature type="region of interest" description="Disordered" evidence="4">
    <location>
        <begin position="190"/>
        <end position="213"/>
    </location>
</feature>
<organism evidence="6 7">
    <name type="scientific">Cladonia borealis</name>
    <dbReference type="NCBI Taxonomy" id="184061"/>
    <lineage>
        <taxon>Eukaryota</taxon>
        <taxon>Fungi</taxon>
        <taxon>Dikarya</taxon>
        <taxon>Ascomycota</taxon>
        <taxon>Pezizomycotina</taxon>
        <taxon>Lecanoromycetes</taxon>
        <taxon>OSLEUM clade</taxon>
        <taxon>Lecanoromycetidae</taxon>
        <taxon>Lecanorales</taxon>
        <taxon>Lecanorineae</taxon>
        <taxon>Cladoniaceae</taxon>
        <taxon>Cladonia</taxon>
    </lineage>
</organism>
<feature type="region of interest" description="Disordered" evidence="4">
    <location>
        <begin position="822"/>
        <end position="843"/>
    </location>
</feature>
<dbReference type="FunFam" id="1.10.472.80:FF:000027">
    <property type="entry name" value="GTPase activating protein (Evi5)"/>
    <property type="match status" value="1"/>
</dbReference>
<dbReference type="AlphaFoldDB" id="A0AA39R5Q1"/>
<sequence>MATKDEHIHDTAEAASGGQSDIRHHSASTVNGPQPTDSMVTVELSDSPVAPIFETSSHHDIQVQNDTEEDSLRVDQLHNETQERKGSALSDQRSSTDDENVLVFEEDPKELCRESTLSMASIVESRRSFSAAGTIRSRSDSSGTLSSTESAQVDWDELERSEEQAPRDEGSDESTAFLLARLEQENNALATNPKAALARARSRKGTKGRPPSIQQLKKLVTEPTKPSLRYSLVPDPPPMTELEFWAALVNDYPQTAQRLPTLTSNKIRGGVPPPLRGVVWMSIAGSRDPLLEQEYDRLCGETSPYENLIGKDIGRSFPGVEMFRDPTGDGQQMLGKVLKCFSLYDHKIGYCQGLGFVVGPLLMHMPDKEAFCVLVRLMEHYDLRSCFLPDLSGLHLRIYQFQNLLSMHLPTVAAHLENLQIEPLYVSQWFLSFFAVTCPLPMLLRIYDVILTEGASETLMRVALSLMRRNEKKIMACTELEDVMGLLLSRALWDTYGCNADDLVNDFVGLTGLVTREGLENLEATFKEASKEDSTTKVSALPNVQAAASRFLGRFWAGSASLAKLTSPTSSLGVAAPSRPSSFLRRTPSKQSMASTLNSIESTESHLSTTSTEATAMSRNPSADCTPPKSVTFGNSATSSTGVTSQDRDLHSQIEDLLTALSDMQREQATLVGELQKEREEREDDRAAIQRYIERIRKPAPLESISEDQTHQTAETLELEFEDAEASLSALEEHFSSTKADKRSSLAQQTKHQMREDLRLWKDQYEVEATRSADLTRHLADEKAENARILEQFRDMRTRMQEAHQDKQRLEKTLQDMRSRRFSTDSEFESVPATPVDVPSGPGGLRELKLGRSGSIRSTTAPTQPFSKRSSSLGISTVLATENHRPASEDALLLELVNAKTAEAVARQELEEVKGKLDALRKMIGSGPAAAANGHRPTASEACLPKVQPATNVSKPQETPKVTPPAVTLGGGFFSGWGKRTASNPPVTLVVPETS</sequence>
<feature type="compositionally biased region" description="Polar residues" evidence="4">
    <location>
        <begin position="27"/>
        <end position="39"/>
    </location>
</feature>
<dbReference type="EMBL" id="JAFEKC020000005">
    <property type="protein sequence ID" value="KAK0514531.1"/>
    <property type="molecule type" value="Genomic_DNA"/>
</dbReference>
<feature type="coiled-coil region" evidence="3">
    <location>
        <begin position="793"/>
        <end position="820"/>
    </location>
</feature>
<evidence type="ECO:0000256" key="1">
    <source>
        <dbReference type="ARBA" id="ARBA00022468"/>
    </source>
</evidence>
<comment type="caution">
    <text evidence="6">The sequence shown here is derived from an EMBL/GenBank/DDBJ whole genome shotgun (WGS) entry which is preliminary data.</text>
</comment>
<feature type="compositionally biased region" description="Basic and acidic residues" evidence="4">
    <location>
        <begin position="70"/>
        <end position="86"/>
    </location>
</feature>
<dbReference type="Pfam" id="PF23436">
    <property type="entry name" value="RabGap-TBC_2"/>
    <property type="match status" value="1"/>
</dbReference>
<evidence type="ECO:0000313" key="7">
    <source>
        <dbReference type="Proteomes" id="UP001166286"/>
    </source>
</evidence>
<feature type="region of interest" description="Disordered" evidence="4">
    <location>
        <begin position="1"/>
        <end position="107"/>
    </location>
</feature>
<dbReference type="InterPro" id="IPR035969">
    <property type="entry name" value="Rab-GAP_TBC_sf"/>
</dbReference>
<dbReference type="InterPro" id="IPR000195">
    <property type="entry name" value="Rab-GAP-TBC_dom"/>
</dbReference>
<dbReference type="FunFam" id="1.10.8.270:FF:000001">
    <property type="entry name" value="TBC1 domain family member 1"/>
    <property type="match status" value="1"/>
</dbReference>
<dbReference type="PROSITE" id="PS50086">
    <property type="entry name" value="TBC_RABGAP"/>
    <property type="match status" value="1"/>
</dbReference>
<dbReference type="Gene3D" id="1.10.472.80">
    <property type="entry name" value="Ypt/Rab-GAP domain of gyp1p, domain 3"/>
    <property type="match status" value="1"/>
</dbReference>
<feature type="compositionally biased region" description="Polar residues" evidence="4">
    <location>
        <begin position="589"/>
        <end position="598"/>
    </location>
</feature>
<keyword evidence="7" id="KW-1185">Reference proteome</keyword>
<keyword evidence="2 3" id="KW-0175">Coiled coil</keyword>
<dbReference type="GO" id="GO:0031267">
    <property type="term" value="F:small GTPase binding"/>
    <property type="evidence" value="ECO:0007669"/>
    <property type="project" value="TreeGrafter"/>
</dbReference>
<keyword evidence="1" id="KW-0343">GTPase activation</keyword>
<dbReference type="GO" id="GO:0005096">
    <property type="term" value="F:GTPase activator activity"/>
    <property type="evidence" value="ECO:0007669"/>
    <property type="project" value="UniProtKB-KW"/>
</dbReference>
<proteinExistence type="predicted"/>
<evidence type="ECO:0000259" key="5">
    <source>
        <dbReference type="PROSITE" id="PS50086"/>
    </source>
</evidence>
<dbReference type="PANTHER" id="PTHR47219">
    <property type="entry name" value="RAB GTPASE-ACTIVATING PROTEIN 1-LIKE"/>
    <property type="match status" value="1"/>
</dbReference>
<dbReference type="PANTHER" id="PTHR47219:SF9">
    <property type="entry name" value="GTPASE ACTIVATING PROTEIN AND CENTROSOME-ASSOCIATED, ISOFORM B"/>
    <property type="match status" value="1"/>
</dbReference>